<evidence type="ECO:0000313" key="3">
    <source>
        <dbReference type="Proteomes" id="UP000319756"/>
    </source>
</evidence>
<protein>
    <submittedName>
        <fullName evidence="2">Uncharacterized protein</fullName>
    </submittedName>
</protein>
<sequence>MQYLWISIWLFIVIVTFLLAPKMIISLINLSRRWAHSIDEKRKNKNNAWYSKILVITMTLIVVAYIAVSIHFLIFGDILFLFLVIFYLGMALSLFILSDLYALSKGKTLEKIRYRDFKTNKFNWQSFGIHVFCSLRPFTFS</sequence>
<evidence type="ECO:0000313" key="2">
    <source>
        <dbReference type="EMBL" id="QDI92552.1"/>
    </source>
</evidence>
<dbReference type="EMBL" id="CP035485">
    <property type="protein sequence ID" value="QDI92552.1"/>
    <property type="molecule type" value="Genomic_DNA"/>
</dbReference>
<dbReference type="KEGG" id="sale:EPH95_16325"/>
<feature type="transmembrane region" description="Helical" evidence="1">
    <location>
        <begin position="6"/>
        <end position="28"/>
    </location>
</feature>
<dbReference type="AlphaFoldDB" id="A0A514LL19"/>
<evidence type="ECO:0000256" key="1">
    <source>
        <dbReference type="SAM" id="Phobius"/>
    </source>
</evidence>
<keyword evidence="1" id="KW-0812">Transmembrane</keyword>
<reference evidence="3" key="1">
    <citation type="submission" date="2019-01" db="EMBL/GenBank/DDBJ databases">
        <title>Genomic analysis of Salicibibacter sp. NKC3-5.</title>
        <authorList>
            <person name="Oh Y.J."/>
        </authorList>
    </citation>
    <scope>NUCLEOTIDE SEQUENCE [LARGE SCALE GENOMIC DNA]</scope>
    <source>
        <strain evidence="3">NKC3-5</strain>
    </source>
</reference>
<dbReference type="Proteomes" id="UP000319756">
    <property type="component" value="Chromosome"/>
</dbReference>
<keyword evidence="3" id="KW-1185">Reference proteome</keyword>
<keyword evidence="1" id="KW-0472">Membrane</keyword>
<dbReference type="RefSeq" id="WP_142091056.1">
    <property type="nucleotide sequence ID" value="NZ_CP035485.1"/>
</dbReference>
<feature type="transmembrane region" description="Helical" evidence="1">
    <location>
        <begin position="80"/>
        <end position="103"/>
    </location>
</feature>
<proteinExistence type="predicted"/>
<gene>
    <name evidence="2" type="ORF">EPH95_16325</name>
</gene>
<name>A0A514LL19_9BACI</name>
<feature type="transmembrane region" description="Helical" evidence="1">
    <location>
        <begin position="49"/>
        <end position="74"/>
    </location>
</feature>
<organism evidence="2 3">
    <name type="scientific">Salicibibacter halophilus</name>
    <dbReference type="NCBI Taxonomy" id="2502791"/>
    <lineage>
        <taxon>Bacteria</taxon>
        <taxon>Bacillati</taxon>
        <taxon>Bacillota</taxon>
        <taxon>Bacilli</taxon>
        <taxon>Bacillales</taxon>
        <taxon>Bacillaceae</taxon>
        <taxon>Salicibibacter</taxon>
    </lineage>
</organism>
<keyword evidence="1" id="KW-1133">Transmembrane helix</keyword>
<accession>A0A514LL19</accession>